<evidence type="ECO:0000256" key="1">
    <source>
        <dbReference type="SAM" id="MobiDB-lite"/>
    </source>
</evidence>
<name>A0AAD2CY40_EUPCR</name>
<feature type="region of interest" description="Disordered" evidence="1">
    <location>
        <begin position="171"/>
        <end position="190"/>
    </location>
</feature>
<feature type="region of interest" description="Disordered" evidence="1">
    <location>
        <begin position="266"/>
        <end position="301"/>
    </location>
</feature>
<reference evidence="2" key="1">
    <citation type="submission" date="2023-07" db="EMBL/GenBank/DDBJ databases">
        <authorList>
            <consortium name="AG Swart"/>
            <person name="Singh M."/>
            <person name="Singh A."/>
            <person name="Seah K."/>
            <person name="Emmerich C."/>
        </authorList>
    </citation>
    <scope>NUCLEOTIDE SEQUENCE</scope>
    <source>
        <strain evidence="2">DP1</strain>
    </source>
</reference>
<feature type="compositionally biased region" description="Basic and acidic residues" evidence="1">
    <location>
        <begin position="37"/>
        <end position="47"/>
    </location>
</feature>
<dbReference type="EMBL" id="CAMPGE010015567">
    <property type="protein sequence ID" value="CAI2374180.1"/>
    <property type="molecule type" value="Genomic_DNA"/>
</dbReference>
<dbReference type="AlphaFoldDB" id="A0AAD2CY40"/>
<evidence type="ECO:0000313" key="3">
    <source>
        <dbReference type="Proteomes" id="UP001295684"/>
    </source>
</evidence>
<keyword evidence="3" id="KW-1185">Reference proteome</keyword>
<organism evidence="2 3">
    <name type="scientific">Euplotes crassus</name>
    <dbReference type="NCBI Taxonomy" id="5936"/>
    <lineage>
        <taxon>Eukaryota</taxon>
        <taxon>Sar</taxon>
        <taxon>Alveolata</taxon>
        <taxon>Ciliophora</taxon>
        <taxon>Intramacronucleata</taxon>
        <taxon>Spirotrichea</taxon>
        <taxon>Hypotrichia</taxon>
        <taxon>Euplotida</taxon>
        <taxon>Euplotidae</taxon>
        <taxon>Moneuplotes</taxon>
    </lineage>
</organism>
<gene>
    <name evidence="2" type="ORF">ECRASSUSDP1_LOCUS15532</name>
</gene>
<comment type="caution">
    <text evidence="2">The sequence shown here is derived from an EMBL/GenBank/DDBJ whole genome shotgun (WGS) entry which is preliminary data.</text>
</comment>
<dbReference type="Proteomes" id="UP001295684">
    <property type="component" value="Unassembled WGS sequence"/>
</dbReference>
<accession>A0AAD2CY40</accession>
<sequence length="301" mass="34200">MHNGHDMFVNEDGDVSFDSDIIPNFKGQNAFSFSHPLSRDSSSEKSNSDLNGYCKPEPYSSEVSCDTSNSIREKIRILQRNSRSESTDGVDHSKVLISSLNSSFSNFQNTVPLGESREQEGVELSQEEKSQNISESVRISNNTTREIKFNMACTCCEKCLSEKEKYNLRHRETSKAQNQRLPSKTPMKNKGKMKINLSKYLKTSDIKQKTKKVNSKSYSMSIPKYGPHCTPQNNSGFQFSVDNGSNKKYRYEPTITKQNSFACETYREGPKPSRLGNMRAQRVPMSPYSGISNLQEQMRQK</sequence>
<feature type="region of interest" description="Disordered" evidence="1">
    <location>
        <begin position="35"/>
        <end position="61"/>
    </location>
</feature>
<feature type="compositionally biased region" description="Polar residues" evidence="1">
    <location>
        <begin position="289"/>
        <end position="301"/>
    </location>
</feature>
<feature type="region of interest" description="Disordered" evidence="1">
    <location>
        <begin position="115"/>
        <end position="136"/>
    </location>
</feature>
<proteinExistence type="predicted"/>
<protein>
    <submittedName>
        <fullName evidence="2">Uncharacterized protein</fullName>
    </submittedName>
</protein>
<feature type="compositionally biased region" description="Basic and acidic residues" evidence="1">
    <location>
        <begin position="115"/>
        <end position="130"/>
    </location>
</feature>
<evidence type="ECO:0000313" key="2">
    <source>
        <dbReference type="EMBL" id="CAI2374180.1"/>
    </source>
</evidence>